<reference evidence="1" key="1">
    <citation type="journal article" date="2023" name="Front. Microbiol.">
        <title>Phylogeography and host specificity of Pasteurellaceae pathogenic to sea-farmed fish in the north-east Atlantic.</title>
        <authorList>
            <person name="Gulla S."/>
            <person name="Colquhoun D.J."/>
            <person name="Olsen A.B."/>
            <person name="Spilsberg B."/>
            <person name="Lagesen K."/>
            <person name="Aakesson C.P."/>
            <person name="Strom S."/>
            <person name="Manji F."/>
            <person name="Birkbeck T.H."/>
            <person name="Nilsen H.K."/>
        </authorList>
    </citation>
    <scope>NUCLEOTIDE SEQUENCE</scope>
    <source>
        <strain evidence="1">98B1</strain>
    </source>
</reference>
<comment type="caution">
    <text evidence="1">The sequence shown here is derived from an EMBL/GenBank/DDBJ whole genome shotgun (WGS) entry which is preliminary data.</text>
</comment>
<organism evidence="1 2">
    <name type="scientific">Phocoenobacter skyensis</name>
    <dbReference type="NCBI Taxonomy" id="97481"/>
    <lineage>
        <taxon>Bacteria</taxon>
        <taxon>Pseudomonadati</taxon>
        <taxon>Pseudomonadota</taxon>
        <taxon>Gammaproteobacteria</taxon>
        <taxon>Pasteurellales</taxon>
        <taxon>Pasteurellaceae</taxon>
        <taxon>Phocoenobacter</taxon>
    </lineage>
</organism>
<sequence length="250" mass="29116">MKKQQIQKATKDNPYLLINHKYIQIYTDGGKVYQQEQIVDVIAGKFIQRITEIPNADPYSLKRMKCGTLKDKNNVFATRLTKNSPPETIKTEFGVINNPNAIYEYYAIPGIDGKSFKAIKEEYDTIYYQDKNAIFYGFEKMENADRESFEYLDFCYARDKNFVFCKDNVIEIDTHNFKLNNNGFIYDDKNIFHYEHQVFLDAKTFEVLGCVKGTYDGVSAEGFIFNGTFIVKDKNGEYLYDSKTNNLTDK</sequence>
<dbReference type="RefSeq" id="WP_306387506.1">
    <property type="nucleotide sequence ID" value="NZ_JASAYT010000025.1"/>
</dbReference>
<name>A0AAJ6NEN7_9PAST</name>
<proteinExistence type="predicted"/>
<dbReference type="Proteomes" id="UP001231736">
    <property type="component" value="Unassembled WGS sequence"/>
</dbReference>
<dbReference type="InterPro" id="IPR027375">
    <property type="entry name" value="DKNYY"/>
</dbReference>
<protein>
    <submittedName>
        <fullName evidence="1">DKNYY domain-containing protein</fullName>
    </submittedName>
</protein>
<accession>A0AAJ6NEN7</accession>
<dbReference type="EMBL" id="JASAYT010000025">
    <property type="protein sequence ID" value="MDP8175403.1"/>
    <property type="molecule type" value="Genomic_DNA"/>
</dbReference>
<evidence type="ECO:0000313" key="1">
    <source>
        <dbReference type="EMBL" id="MDP8175403.1"/>
    </source>
</evidence>
<dbReference type="AlphaFoldDB" id="A0AAJ6NEN7"/>
<dbReference type="Pfam" id="PF13644">
    <property type="entry name" value="DKNYY"/>
    <property type="match status" value="1"/>
</dbReference>
<gene>
    <name evidence="1" type="ORF">QJU97_08035</name>
</gene>
<evidence type="ECO:0000313" key="2">
    <source>
        <dbReference type="Proteomes" id="UP001231736"/>
    </source>
</evidence>